<feature type="transmembrane region" description="Helical" evidence="1">
    <location>
        <begin position="9"/>
        <end position="40"/>
    </location>
</feature>
<dbReference type="EMBL" id="VBWP01000015">
    <property type="protein sequence ID" value="TLG71162.1"/>
    <property type="molecule type" value="Genomic_DNA"/>
</dbReference>
<proteinExistence type="predicted"/>
<dbReference type="RefSeq" id="WP_138192518.1">
    <property type="nucleotide sequence ID" value="NZ_VBWP01000015.1"/>
</dbReference>
<accession>A0A5R8Q6W6</accession>
<evidence type="ECO:0000259" key="2">
    <source>
        <dbReference type="Pfam" id="PF01551"/>
    </source>
</evidence>
<dbReference type="Pfam" id="PF01551">
    <property type="entry name" value="Peptidase_M23"/>
    <property type="match status" value="1"/>
</dbReference>
<keyword evidence="1" id="KW-0812">Transmembrane</keyword>
<dbReference type="Proteomes" id="UP000306912">
    <property type="component" value="Unassembled WGS sequence"/>
</dbReference>
<comment type="caution">
    <text evidence="3">The sequence shown here is derived from an EMBL/GenBank/DDBJ whole genome shotgun (WGS) entry which is preliminary data.</text>
</comment>
<dbReference type="CDD" id="cd12797">
    <property type="entry name" value="M23_peptidase"/>
    <property type="match status" value="1"/>
</dbReference>
<dbReference type="OrthoDB" id="9805799at2"/>
<evidence type="ECO:0000313" key="3">
    <source>
        <dbReference type="EMBL" id="TLG71162.1"/>
    </source>
</evidence>
<keyword evidence="1" id="KW-0472">Membrane</keyword>
<dbReference type="Gene3D" id="2.70.70.10">
    <property type="entry name" value="Glucose Permease (Domain IIA)"/>
    <property type="match status" value="1"/>
</dbReference>
<organism evidence="3 4">
    <name type="scientific">Culicoidibacter larvae</name>
    <dbReference type="NCBI Taxonomy" id="2579976"/>
    <lineage>
        <taxon>Bacteria</taxon>
        <taxon>Bacillati</taxon>
        <taxon>Bacillota</taxon>
        <taxon>Culicoidibacteria</taxon>
        <taxon>Culicoidibacterales</taxon>
        <taxon>Culicoidibacteraceae</taxon>
        <taxon>Culicoidibacter</taxon>
    </lineage>
</organism>
<dbReference type="InterPro" id="IPR011055">
    <property type="entry name" value="Dup_hybrid_motif"/>
</dbReference>
<feature type="domain" description="M23ase beta-sheet core" evidence="2">
    <location>
        <begin position="84"/>
        <end position="189"/>
    </location>
</feature>
<keyword evidence="4" id="KW-1185">Reference proteome</keyword>
<dbReference type="InterPro" id="IPR050570">
    <property type="entry name" value="Cell_wall_metabolism_enzyme"/>
</dbReference>
<protein>
    <submittedName>
        <fullName evidence="3">M23 family metallopeptidase</fullName>
    </submittedName>
</protein>
<reference evidence="3 4" key="1">
    <citation type="submission" date="2019-05" db="EMBL/GenBank/DDBJ databases">
        <title>Culicoidintestinum kansasii gen. nov., sp. nov. from the gastrointestinal tract of the biting midge, Culicoides sonorensis.</title>
        <authorList>
            <person name="Neupane S."/>
            <person name="Ghosh A."/>
            <person name="Gunther S."/>
            <person name="Martin K."/>
            <person name="Zurek L."/>
        </authorList>
    </citation>
    <scope>NUCLEOTIDE SEQUENCE [LARGE SCALE GENOMIC DNA]</scope>
    <source>
        <strain evidence="3 4">CS-1</strain>
    </source>
</reference>
<evidence type="ECO:0000256" key="1">
    <source>
        <dbReference type="SAM" id="Phobius"/>
    </source>
</evidence>
<name>A0A5R8Q6W6_9FIRM</name>
<evidence type="ECO:0000313" key="4">
    <source>
        <dbReference type="Proteomes" id="UP000306912"/>
    </source>
</evidence>
<dbReference type="PANTHER" id="PTHR21666">
    <property type="entry name" value="PEPTIDASE-RELATED"/>
    <property type="match status" value="1"/>
</dbReference>
<dbReference type="PANTHER" id="PTHR21666:SF270">
    <property type="entry name" value="MUREIN HYDROLASE ACTIVATOR ENVC"/>
    <property type="match status" value="1"/>
</dbReference>
<dbReference type="AlphaFoldDB" id="A0A5R8Q6W6"/>
<keyword evidence="1" id="KW-1133">Transmembrane helix</keyword>
<dbReference type="InterPro" id="IPR016047">
    <property type="entry name" value="M23ase_b-sheet_dom"/>
</dbReference>
<dbReference type="GO" id="GO:0004222">
    <property type="term" value="F:metalloendopeptidase activity"/>
    <property type="evidence" value="ECO:0007669"/>
    <property type="project" value="TreeGrafter"/>
</dbReference>
<gene>
    <name evidence="3" type="ORF">FEZ08_11450</name>
</gene>
<sequence>MASLKKHKVLITIVSTILSSGLLMFLSLCVFVAVIVSYVLTDDQPTINTEAPGSAQVSGSPFIDPYIVTEEYGWYTGAESSFGRHAGADLASLQKYADVYSVVDGVVIEAVSGCVVGGCGGYGNMITIKVDGKELYVRYGHFLVTLVKEGDHIVKGQKVGVEGATGKVTGVHLHFEVRTAPGYNKDDTVDPRKYFLF</sequence>
<dbReference type="InParanoid" id="A0A5R8Q6W6"/>
<dbReference type="SUPFAM" id="SSF51261">
    <property type="entry name" value="Duplicated hybrid motif"/>
    <property type="match status" value="1"/>
</dbReference>